<accession>A0A6G2B6B9</accession>
<dbReference type="GO" id="GO:0045926">
    <property type="term" value="P:negative regulation of growth"/>
    <property type="evidence" value="ECO:0007669"/>
    <property type="project" value="InterPro"/>
</dbReference>
<dbReference type="AlphaFoldDB" id="A0A6G2B6B9"/>
<evidence type="ECO:0000313" key="1">
    <source>
        <dbReference type="EMBL" id="MTE17623.1"/>
    </source>
</evidence>
<dbReference type="SUPFAM" id="SSF49695">
    <property type="entry name" value="gamma-Crystallin-like"/>
    <property type="match status" value="1"/>
</dbReference>
<dbReference type="InterPro" id="IPR015791">
    <property type="entry name" value="Antimic/Inh_G_crystallin-like"/>
</dbReference>
<dbReference type="Gene3D" id="2.60.20.30">
    <property type="match status" value="1"/>
</dbReference>
<dbReference type="InterPro" id="IPR015201">
    <property type="entry name" value="Antimicrobial_MiAMP1"/>
</dbReference>
<dbReference type="Proteomes" id="UP000473014">
    <property type="component" value="Unassembled WGS sequence"/>
</dbReference>
<gene>
    <name evidence="1" type="ORF">F0L17_00425</name>
</gene>
<evidence type="ECO:0000313" key="2">
    <source>
        <dbReference type="Proteomes" id="UP000473014"/>
    </source>
</evidence>
<reference evidence="1 2" key="1">
    <citation type="submission" date="2019-11" db="EMBL/GenBank/DDBJ databases">
        <authorList>
            <person name="Yuan L."/>
        </authorList>
    </citation>
    <scope>NUCLEOTIDE SEQUENCE [LARGE SCALE GENOMIC DNA]</scope>
    <source>
        <strain evidence="1 2">TRM43335</strain>
    </source>
</reference>
<proteinExistence type="predicted"/>
<dbReference type="Pfam" id="PF09117">
    <property type="entry name" value="MiAMP1"/>
    <property type="match status" value="1"/>
</dbReference>
<name>A0A6G2B6B9_9ACTN</name>
<evidence type="ECO:0008006" key="3">
    <source>
        <dbReference type="Google" id="ProtNLM"/>
    </source>
</evidence>
<keyword evidence="2" id="KW-1185">Reference proteome</keyword>
<protein>
    <recommendedName>
        <fullName evidence="3">MiAMP1 protein</fullName>
    </recommendedName>
</protein>
<organism evidence="1 2">
    <name type="scientific">Streptomyces taklimakanensis</name>
    <dbReference type="NCBI Taxonomy" id="2569853"/>
    <lineage>
        <taxon>Bacteria</taxon>
        <taxon>Bacillati</taxon>
        <taxon>Actinomycetota</taxon>
        <taxon>Actinomycetes</taxon>
        <taxon>Kitasatosporales</taxon>
        <taxon>Streptomycetaceae</taxon>
        <taxon>Streptomyces</taxon>
    </lineage>
</organism>
<dbReference type="InterPro" id="IPR011024">
    <property type="entry name" value="G_crystallin-like"/>
</dbReference>
<comment type="caution">
    <text evidence="1">The sequence shown here is derived from an EMBL/GenBank/DDBJ whole genome shotgun (WGS) entry which is preliminary data.</text>
</comment>
<dbReference type="GO" id="GO:0006952">
    <property type="term" value="P:defense response"/>
    <property type="evidence" value="ECO:0007669"/>
    <property type="project" value="InterPro"/>
</dbReference>
<sequence length="116" mass="12566">MSILLEGGFMRHQHTVRTTVTAAVTAAVLVMSTGAAFASSFRGWSGAHYTGTSSEVTRCGCSNLSLNHRGSYRFDHTGQDASMFNTRNCQGSPHYTFRGDSSSPAPVGWRSIYIHC</sequence>
<dbReference type="EMBL" id="WIXO01000001">
    <property type="protein sequence ID" value="MTE17623.1"/>
    <property type="molecule type" value="Genomic_DNA"/>
</dbReference>
<dbReference type="OrthoDB" id="4219096at2"/>